<organism evidence="2 3">
    <name type="scientific">Sordaria macrospora</name>
    <dbReference type="NCBI Taxonomy" id="5147"/>
    <lineage>
        <taxon>Eukaryota</taxon>
        <taxon>Fungi</taxon>
        <taxon>Dikarya</taxon>
        <taxon>Ascomycota</taxon>
        <taxon>Pezizomycotina</taxon>
        <taxon>Sordariomycetes</taxon>
        <taxon>Sordariomycetidae</taxon>
        <taxon>Sordariales</taxon>
        <taxon>Sordariaceae</taxon>
        <taxon>Sordaria</taxon>
    </lineage>
</organism>
<evidence type="ECO:0000313" key="3">
    <source>
        <dbReference type="Proteomes" id="UP000433876"/>
    </source>
</evidence>
<dbReference type="Proteomes" id="UP000433876">
    <property type="component" value="Unassembled WGS sequence"/>
</dbReference>
<proteinExistence type="predicted"/>
<dbReference type="Gene3D" id="1.25.40.10">
    <property type="entry name" value="Tetratricopeptide repeat domain"/>
    <property type="match status" value="1"/>
</dbReference>
<feature type="compositionally biased region" description="Acidic residues" evidence="1">
    <location>
        <begin position="527"/>
        <end position="549"/>
    </location>
</feature>
<dbReference type="AlphaFoldDB" id="A0A8S8ZHH0"/>
<evidence type="ECO:0000256" key="1">
    <source>
        <dbReference type="SAM" id="MobiDB-lite"/>
    </source>
</evidence>
<dbReference type="InterPro" id="IPR011990">
    <property type="entry name" value="TPR-like_helical_dom_sf"/>
</dbReference>
<dbReference type="VEuPathDB" id="FungiDB:SMAC_09216"/>
<comment type="caution">
    <text evidence="2">The sequence shown here is derived from an EMBL/GenBank/DDBJ whole genome shotgun (WGS) entry which is preliminary data.</text>
</comment>
<sequence length="600" mass="69256">MGDNFDLVSHWDELDRCGTGSTSRSDCERGLFNFNLALYYCSTYPSLLGHRRPWVLVSLGWTSRMMGRYDQAQIYLQQAMDELKHERDDYVYEEFEGDTVASRHSRWTFAWAELAMTMQLMGRLEEAGKAWKEIYEMAKTGWTDFHEGDGTDGHWVGAYSRLECMCRAVGNMGVVSYLLAVEMLESIEGVSDGGEATDGAREEARRLLGIAVENLTERIKLALEIRAGYDDLDDKLWVEEEDELVRKKHQARAWQIIGRYLQELVYAGVDLNCLDERAYNAMNHAVFVGDTRAESILAAGLKSQFGGDEQKVTLVQDRARLRKGYREIFQEKLRPILLHLRPASPHRLRCLYAEALDADADKQRLFDRLKYLPYADFSFGRLPRSSDRLHKPFTPATDDGKYIIFISYRWINKDPNPQSPDDANNTQYKRMLDAVELFLQNRPEVEKEKLCIWMDFACVDQDNPSAGVAALPMIIAQCNAVISLLDDEYYERAWCSVEAMIIQKIKKKYPGYLWYEHVSLPASEIPLSDDYDDGDDDDGDDDDGDDDDIEGKRLDTNRQVRRWILRRTFATMVFFMMSRKLSKESDRPMVMFLAAQTQFL</sequence>
<protein>
    <submittedName>
        <fullName evidence="2">Uncharacterized protein</fullName>
    </submittedName>
</protein>
<dbReference type="EMBL" id="NMPR01000150">
    <property type="protein sequence ID" value="KAA8629079.1"/>
    <property type="molecule type" value="Genomic_DNA"/>
</dbReference>
<evidence type="ECO:0000313" key="2">
    <source>
        <dbReference type="EMBL" id="KAA8629079.1"/>
    </source>
</evidence>
<name>A0A8S8ZHH0_SORMA</name>
<reference evidence="2 3" key="1">
    <citation type="submission" date="2017-07" db="EMBL/GenBank/DDBJ databases">
        <title>Genome sequence of the Sordaria macrospora wild type strain R19027.</title>
        <authorList>
            <person name="Nowrousian M."/>
            <person name="Teichert I."/>
            <person name="Kueck U."/>
        </authorList>
    </citation>
    <scope>NUCLEOTIDE SEQUENCE [LARGE SCALE GENOMIC DNA]</scope>
    <source>
        <strain evidence="2 3">R19027</strain>
        <tissue evidence="2">Mycelium</tissue>
    </source>
</reference>
<gene>
    <name evidence="2" type="ORF">SMACR_09216</name>
</gene>
<dbReference type="SUPFAM" id="SSF48452">
    <property type="entry name" value="TPR-like"/>
    <property type="match status" value="1"/>
</dbReference>
<feature type="region of interest" description="Disordered" evidence="1">
    <location>
        <begin position="526"/>
        <end position="552"/>
    </location>
</feature>
<accession>A0A8S8ZHH0</accession>